<keyword evidence="2" id="KW-1003">Cell membrane</keyword>
<evidence type="ECO:0000256" key="2">
    <source>
        <dbReference type="ARBA" id="ARBA00022475"/>
    </source>
</evidence>
<dbReference type="PANTHER" id="PTHR30086">
    <property type="entry name" value="ARGININE EXPORTER PROTEIN ARGO"/>
    <property type="match status" value="1"/>
</dbReference>
<protein>
    <submittedName>
        <fullName evidence="7">Putative transporter</fullName>
    </submittedName>
</protein>
<evidence type="ECO:0000313" key="7">
    <source>
        <dbReference type="EMBL" id="BAE18747.1"/>
    </source>
</evidence>
<evidence type="ECO:0000256" key="4">
    <source>
        <dbReference type="ARBA" id="ARBA00022989"/>
    </source>
</evidence>
<sequence>MNHWINFIIMSLLILIVPGPSFFAVIKNSTHGGIKSGISTTLGIASAHLIYATLATLGLIFILVSSQTIFLLIKILGAAYIIYLGLKNILNAHKFEYDKSDGLNTEKPDLFKSYKQGFITMILNPKAILFYISILPQFINHQSNQSIQVAIFSILFIITVITWFSLCTLVFNYIKIIFEKPKVKMCFDYIVSTTLIALSLKILTTKH</sequence>
<dbReference type="Pfam" id="PF01810">
    <property type="entry name" value="LysE"/>
    <property type="match status" value="1"/>
</dbReference>
<evidence type="ECO:0000313" key="8">
    <source>
        <dbReference type="Proteomes" id="UP000006371"/>
    </source>
</evidence>
<keyword evidence="5 6" id="KW-0472">Membrane</keyword>
<evidence type="ECO:0000256" key="1">
    <source>
        <dbReference type="ARBA" id="ARBA00004651"/>
    </source>
</evidence>
<evidence type="ECO:0000256" key="5">
    <source>
        <dbReference type="ARBA" id="ARBA00023136"/>
    </source>
</evidence>
<dbReference type="GO" id="GO:0015171">
    <property type="term" value="F:amino acid transmembrane transporter activity"/>
    <property type="evidence" value="ECO:0007669"/>
    <property type="project" value="TreeGrafter"/>
</dbReference>
<dbReference type="Proteomes" id="UP000006371">
    <property type="component" value="Chromosome"/>
</dbReference>
<keyword evidence="4 6" id="KW-1133">Transmembrane helix</keyword>
<feature type="transmembrane region" description="Helical" evidence="6">
    <location>
        <begin position="38"/>
        <end position="63"/>
    </location>
</feature>
<dbReference type="AlphaFoldDB" id="Q49WV3"/>
<name>Q49WV3_STAS1</name>
<feature type="transmembrane region" description="Helical" evidence="6">
    <location>
        <begin position="151"/>
        <end position="174"/>
    </location>
</feature>
<dbReference type="InterPro" id="IPR001123">
    <property type="entry name" value="LeuE-type"/>
</dbReference>
<feature type="transmembrane region" description="Helical" evidence="6">
    <location>
        <begin position="6"/>
        <end position="26"/>
    </location>
</feature>
<organism evidence="7 8">
    <name type="scientific">Staphylococcus saprophyticus subsp. saprophyticus (strain ATCC 15305 / DSM 20229 / NCIMB 8711 / NCTC 7292 / S-41)</name>
    <dbReference type="NCBI Taxonomy" id="342451"/>
    <lineage>
        <taxon>Bacteria</taxon>
        <taxon>Bacillati</taxon>
        <taxon>Bacillota</taxon>
        <taxon>Bacilli</taxon>
        <taxon>Bacillales</taxon>
        <taxon>Staphylococcaceae</taxon>
        <taxon>Staphylococcus</taxon>
    </lineage>
</organism>
<dbReference type="EMBL" id="AP008934">
    <property type="protein sequence ID" value="BAE18747.1"/>
    <property type="molecule type" value="Genomic_DNA"/>
</dbReference>
<keyword evidence="8" id="KW-1185">Reference proteome</keyword>
<dbReference type="KEGG" id="ssp:SSP1602"/>
<dbReference type="PATRIC" id="fig|342451.11.peg.1603"/>
<dbReference type="OrthoDB" id="9784202at2"/>
<gene>
    <name evidence="7" type="ordered locus">SSP1602</name>
</gene>
<dbReference type="HOGENOM" id="CLU_079569_3_0_9"/>
<feature type="transmembrane region" description="Helical" evidence="6">
    <location>
        <begin position="117"/>
        <end position="139"/>
    </location>
</feature>
<evidence type="ECO:0000256" key="3">
    <source>
        <dbReference type="ARBA" id="ARBA00022692"/>
    </source>
</evidence>
<dbReference type="PIRSF" id="PIRSF006324">
    <property type="entry name" value="LeuE"/>
    <property type="match status" value="1"/>
</dbReference>
<accession>Q49WV3</accession>
<proteinExistence type="predicted"/>
<dbReference type="GeneID" id="3615209"/>
<feature type="transmembrane region" description="Helical" evidence="6">
    <location>
        <begin position="69"/>
        <end position="86"/>
    </location>
</feature>
<evidence type="ECO:0000256" key="6">
    <source>
        <dbReference type="SAM" id="Phobius"/>
    </source>
</evidence>
<reference evidence="7 8" key="1">
    <citation type="journal article" date="2005" name="Proc. Natl. Acad. Sci. U.S.A.">
        <title>Whole genome sequence of Staphylococcus saprophyticus reveals the pathogenesis of uncomplicated urinary tract infection.</title>
        <authorList>
            <person name="Kuroda M."/>
            <person name="Yamashita A."/>
            <person name="Hirakawa H."/>
            <person name="Kumano M."/>
            <person name="Morikawa K."/>
            <person name="Higashide M."/>
            <person name="Maruyama A."/>
            <person name="Inose Y."/>
            <person name="Matoba K."/>
            <person name="Toh H."/>
            <person name="Kuhara S."/>
            <person name="Hattori M."/>
            <person name="Ohta T."/>
        </authorList>
    </citation>
    <scope>NUCLEOTIDE SEQUENCE [LARGE SCALE GENOMIC DNA]</scope>
    <source>
        <strain evidence="8">ATCC 15305 / DSM 20229 / NCIMB 8711 / NCTC 7292 / S-41</strain>
    </source>
</reference>
<dbReference type="RefSeq" id="WP_011303339.1">
    <property type="nucleotide sequence ID" value="NC_007350.1"/>
</dbReference>
<comment type="subcellular location">
    <subcellularLocation>
        <location evidence="1">Cell membrane</location>
        <topology evidence="1">Multi-pass membrane protein</topology>
    </subcellularLocation>
</comment>
<dbReference type="eggNOG" id="COG1280">
    <property type="taxonomic scope" value="Bacteria"/>
</dbReference>
<dbReference type="GO" id="GO:0005886">
    <property type="term" value="C:plasma membrane"/>
    <property type="evidence" value="ECO:0007669"/>
    <property type="project" value="UniProtKB-SubCell"/>
</dbReference>
<keyword evidence="3 6" id="KW-0812">Transmembrane</keyword>
<dbReference type="PANTHER" id="PTHR30086:SF20">
    <property type="entry name" value="ARGININE EXPORTER PROTEIN ARGO-RELATED"/>
    <property type="match status" value="1"/>
</dbReference>